<gene>
    <name evidence="12" type="ORF">LOTGIDRAFT_138892</name>
</gene>
<dbReference type="GO" id="GO:0006493">
    <property type="term" value="P:protein O-linked glycosylation"/>
    <property type="evidence" value="ECO:0007669"/>
    <property type="project" value="TreeGrafter"/>
</dbReference>
<dbReference type="PANTHER" id="PTHR11675:SF131">
    <property type="entry name" value="POLYPEPTIDE N-ACETYLGALACTOSAMINYLTRANSFERASE 9-RELATED"/>
    <property type="match status" value="1"/>
</dbReference>
<keyword evidence="10" id="KW-0808">Transferase</keyword>
<protein>
    <recommendedName>
        <fullName evidence="10">Polypeptide N-acetylgalactosaminyltransferase</fullName>
        <ecNumber evidence="10">2.4.1.-</ecNumber>
    </recommendedName>
    <alternativeName>
        <fullName evidence="10">Protein-UDP acetylgalactosaminyltransferase</fullName>
    </alternativeName>
</protein>
<evidence type="ECO:0000259" key="11">
    <source>
        <dbReference type="SMART" id="SM00458"/>
    </source>
</evidence>
<dbReference type="Pfam" id="PF00535">
    <property type="entry name" value="Glycos_transf_2"/>
    <property type="match status" value="1"/>
</dbReference>
<evidence type="ECO:0000256" key="4">
    <source>
        <dbReference type="ARBA" id="ARBA00022734"/>
    </source>
</evidence>
<sequence>GQGVRIDKNQLSSEQREKYDAGYRRHQFNEMVSGIIPVTRQILNVTEPQCLQIQYNLQKLPKAGVVIIFHNEAWSVLLRSLHSVLRTVPDILLTEIILVDDASTHVILNRPLEDYIRDIPMVKLVRLQNRMGLMTARMEGLKYVSGEVAVFLDSHVETAERWLEPLLSRIQGNKNILAVPGIDRIDSDDFSFQSVPVSSRQIGGFDLDLYYNWILMRRQDLANPLAPMRSPTHLGCCFAISVETFKRLGQYDPELKIWGCENIELSFKVWMCGGHIEIIPCSHVGHMFRQTAPYDYGPDGSDVIRRNCLRVAEVWMDNYKYFYYERIFNKQMYTDIGDVDERKLLRKQLGCKSFQWYITNAYPELYLPFGWLASGQIQNVGISDMCIETPIQWANYGQEVYVSRCNKDILVQHFTLTKENQIRRDEGCLDVSGKKLIVIQCIKLTLQRWKYTKGGWLLHIPSKKCLELTPDGTGLELMVCDRDNLFQKWQWNRKIPRQIKQLRRKHFERRPKQ</sequence>
<keyword evidence="5" id="KW-0735">Signal-anchor</keyword>
<keyword evidence="10" id="KW-0464">Manganese</keyword>
<keyword evidence="6" id="KW-1133">Transmembrane helix</keyword>
<dbReference type="GO" id="GO:0004653">
    <property type="term" value="F:polypeptide N-acetylgalactosaminyltransferase activity"/>
    <property type="evidence" value="ECO:0007669"/>
    <property type="project" value="TreeGrafter"/>
</dbReference>
<dbReference type="PROSITE" id="PS50231">
    <property type="entry name" value="RICIN_B_LECTIN"/>
    <property type="match status" value="1"/>
</dbReference>
<dbReference type="GeneID" id="20234121"/>
<keyword evidence="10" id="KW-0328">Glycosyltransferase</keyword>
<evidence type="ECO:0000256" key="9">
    <source>
        <dbReference type="ARBA" id="ARBA00023157"/>
    </source>
</evidence>
<dbReference type="Proteomes" id="UP000030746">
    <property type="component" value="Unassembled WGS sequence"/>
</dbReference>
<dbReference type="PANTHER" id="PTHR11675">
    <property type="entry name" value="N-ACETYLGALACTOSAMINYLTRANSFERASE"/>
    <property type="match status" value="1"/>
</dbReference>
<comment type="pathway">
    <text evidence="10">Protein modification; protein glycosylation.</text>
</comment>
<dbReference type="Pfam" id="PF00652">
    <property type="entry name" value="Ricin_B_lectin"/>
    <property type="match status" value="1"/>
</dbReference>
<keyword evidence="13" id="KW-1185">Reference proteome</keyword>
<dbReference type="InterPro" id="IPR000772">
    <property type="entry name" value="Ricin_B_lectin"/>
</dbReference>
<dbReference type="OMA" id="RIWGCEN"/>
<dbReference type="AlphaFoldDB" id="V4AD42"/>
<comment type="cofactor">
    <cofactor evidence="10">
        <name>Mn(2+)</name>
        <dbReference type="ChEBI" id="CHEBI:29035"/>
    </cofactor>
</comment>
<evidence type="ECO:0000256" key="10">
    <source>
        <dbReference type="RuleBase" id="RU361242"/>
    </source>
</evidence>
<dbReference type="STRING" id="225164.V4AD42"/>
<feature type="non-terminal residue" evidence="12">
    <location>
        <position position="1"/>
    </location>
</feature>
<dbReference type="SMART" id="SM00458">
    <property type="entry name" value="RICIN"/>
    <property type="match status" value="1"/>
</dbReference>
<keyword evidence="9 10" id="KW-1015">Disulfide bond</keyword>
<dbReference type="EC" id="2.4.1.-" evidence="10"/>
<keyword evidence="3" id="KW-0812">Transmembrane</keyword>
<evidence type="ECO:0000313" key="12">
    <source>
        <dbReference type="EMBL" id="ESP01904.1"/>
    </source>
</evidence>
<name>V4AD42_LOTGI</name>
<dbReference type="GO" id="GO:0030246">
    <property type="term" value="F:carbohydrate binding"/>
    <property type="evidence" value="ECO:0007669"/>
    <property type="project" value="UniProtKB-KW"/>
</dbReference>
<dbReference type="EMBL" id="KB200330">
    <property type="protein sequence ID" value="ESP01904.1"/>
    <property type="molecule type" value="Genomic_DNA"/>
</dbReference>
<dbReference type="OrthoDB" id="6119243at2759"/>
<dbReference type="CTD" id="20234121"/>
<evidence type="ECO:0000256" key="3">
    <source>
        <dbReference type="ARBA" id="ARBA00022692"/>
    </source>
</evidence>
<dbReference type="UniPathway" id="UPA00378"/>
<keyword evidence="7 10" id="KW-0333">Golgi apparatus</keyword>
<evidence type="ECO:0000256" key="1">
    <source>
        <dbReference type="ARBA" id="ARBA00004323"/>
    </source>
</evidence>
<dbReference type="GO" id="GO:0000139">
    <property type="term" value="C:Golgi membrane"/>
    <property type="evidence" value="ECO:0007669"/>
    <property type="project" value="UniProtKB-SubCell"/>
</dbReference>
<dbReference type="CDD" id="cd02510">
    <property type="entry name" value="pp-GalNAc-T"/>
    <property type="match status" value="1"/>
</dbReference>
<dbReference type="InterPro" id="IPR001173">
    <property type="entry name" value="Glyco_trans_2-like"/>
</dbReference>
<evidence type="ECO:0000313" key="13">
    <source>
        <dbReference type="Proteomes" id="UP000030746"/>
    </source>
</evidence>
<keyword evidence="4 10" id="KW-0430">Lectin</keyword>
<dbReference type="InterPro" id="IPR029044">
    <property type="entry name" value="Nucleotide-diphossugar_trans"/>
</dbReference>
<evidence type="ECO:0000256" key="6">
    <source>
        <dbReference type="ARBA" id="ARBA00022989"/>
    </source>
</evidence>
<dbReference type="HOGENOM" id="CLU_013477_0_1_1"/>
<dbReference type="Gene3D" id="2.80.10.50">
    <property type="match status" value="1"/>
</dbReference>
<evidence type="ECO:0000256" key="5">
    <source>
        <dbReference type="ARBA" id="ARBA00022968"/>
    </source>
</evidence>
<dbReference type="Gene3D" id="3.90.550.10">
    <property type="entry name" value="Spore Coat Polysaccharide Biosynthesis Protein SpsA, Chain A"/>
    <property type="match status" value="1"/>
</dbReference>
<comment type="similarity">
    <text evidence="2 10">Belongs to the glycosyltransferase 2 family. GalNAc-T subfamily.</text>
</comment>
<reference evidence="12 13" key="1">
    <citation type="journal article" date="2013" name="Nature">
        <title>Insights into bilaterian evolution from three spiralian genomes.</title>
        <authorList>
            <person name="Simakov O."/>
            <person name="Marletaz F."/>
            <person name="Cho S.J."/>
            <person name="Edsinger-Gonzales E."/>
            <person name="Havlak P."/>
            <person name="Hellsten U."/>
            <person name="Kuo D.H."/>
            <person name="Larsson T."/>
            <person name="Lv J."/>
            <person name="Arendt D."/>
            <person name="Savage R."/>
            <person name="Osoegawa K."/>
            <person name="de Jong P."/>
            <person name="Grimwood J."/>
            <person name="Chapman J.A."/>
            <person name="Shapiro H."/>
            <person name="Aerts A."/>
            <person name="Otillar R.P."/>
            <person name="Terry A.Y."/>
            <person name="Boore J.L."/>
            <person name="Grigoriev I.V."/>
            <person name="Lindberg D.R."/>
            <person name="Seaver E.C."/>
            <person name="Weisblat D.A."/>
            <person name="Putnam N.H."/>
            <person name="Rokhsar D.S."/>
        </authorList>
    </citation>
    <scope>NUCLEOTIDE SEQUENCE [LARGE SCALE GENOMIC DNA]</scope>
</reference>
<dbReference type="SUPFAM" id="SSF50370">
    <property type="entry name" value="Ricin B-like lectins"/>
    <property type="match status" value="1"/>
</dbReference>
<feature type="domain" description="Ricin B lectin" evidence="11">
    <location>
        <begin position="374"/>
        <end position="492"/>
    </location>
</feature>
<dbReference type="KEGG" id="lgi:LOTGIDRAFT_138892"/>
<evidence type="ECO:0000256" key="2">
    <source>
        <dbReference type="ARBA" id="ARBA00005680"/>
    </source>
</evidence>
<dbReference type="RefSeq" id="XP_009047394.1">
    <property type="nucleotide sequence ID" value="XM_009049146.1"/>
</dbReference>
<comment type="subcellular location">
    <subcellularLocation>
        <location evidence="1 10">Golgi apparatus membrane</location>
        <topology evidence="1 10">Single-pass type II membrane protein</topology>
    </subcellularLocation>
</comment>
<organism evidence="12 13">
    <name type="scientific">Lottia gigantea</name>
    <name type="common">Giant owl limpet</name>
    <dbReference type="NCBI Taxonomy" id="225164"/>
    <lineage>
        <taxon>Eukaryota</taxon>
        <taxon>Metazoa</taxon>
        <taxon>Spiralia</taxon>
        <taxon>Lophotrochozoa</taxon>
        <taxon>Mollusca</taxon>
        <taxon>Gastropoda</taxon>
        <taxon>Patellogastropoda</taxon>
        <taxon>Lottioidea</taxon>
        <taxon>Lottiidae</taxon>
        <taxon>Lottia</taxon>
    </lineage>
</organism>
<keyword evidence="8" id="KW-0472">Membrane</keyword>
<dbReference type="CDD" id="cd23459">
    <property type="entry name" value="beta-trefoil_Ricin_Pgant1-like"/>
    <property type="match status" value="1"/>
</dbReference>
<evidence type="ECO:0000256" key="8">
    <source>
        <dbReference type="ARBA" id="ARBA00023136"/>
    </source>
</evidence>
<accession>V4AD42</accession>
<evidence type="ECO:0000256" key="7">
    <source>
        <dbReference type="ARBA" id="ARBA00023034"/>
    </source>
</evidence>
<proteinExistence type="inferred from homology"/>
<dbReference type="InterPro" id="IPR045885">
    <property type="entry name" value="GalNAc-T"/>
</dbReference>
<dbReference type="SUPFAM" id="SSF53448">
    <property type="entry name" value="Nucleotide-diphospho-sugar transferases"/>
    <property type="match status" value="1"/>
</dbReference>
<dbReference type="InterPro" id="IPR035992">
    <property type="entry name" value="Ricin_B-like_lectins"/>
</dbReference>